<organism evidence="2 3">
    <name type="scientific">Aquimarina amphilecti</name>
    <dbReference type="NCBI Taxonomy" id="1038014"/>
    <lineage>
        <taxon>Bacteria</taxon>
        <taxon>Pseudomonadati</taxon>
        <taxon>Bacteroidota</taxon>
        <taxon>Flavobacteriia</taxon>
        <taxon>Flavobacteriales</taxon>
        <taxon>Flavobacteriaceae</taxon>
        <taxon>Aquimarina</taxon>
    </lineage>
</organism>
<sequence length="121" mass="13722">MLIADLYKINENSVRDGIQTTTITLNPENDIFKGHFPGNPITPGVCTLQIIKELTENRLNCSLFMKKTSNVKFMAVINPEKTPHLVIVNDFKDSEEEIKVKSIVRYDDTIALKVVLTFVKL</sequence>
<dbReference type="Proteomes" id="UP000198521">
    <property type="component" value="Unassembled WGS sequence"/>
</dbReference>
<accession>A0A1H7FP01</accession>
<protein>
    <submittedName>
        <fullName evidence="2">3-hydroxyacyl-[acyl-carrier-protein] dehydratase</fullName>
    </submittedName>
</protein>
<dbReference type="RefSeq" id="WP_091404130.1">
    <property type="nucleotide sequence ID" value="NZ_FOAB01000001.1"/>
</dbReference>
<dbReference type="InterPro" id="IPR029069">
    <property type="entry name" value="HotDog_dom_sf"/>
</dbReference>
<dbReference type="AlphaFoldDB" id="A0A1H7FP01"/>
<evidence type="ECO:0000313" key="3">
    <source>
        <dbReference type="Proteomes" id="UP000198521"/>
    </source>
</evidence>
<evidence type="ECO:0000259" key="1">
    <source>
        <dbReference type="Pfam" id="PF22818"/>
    </source>
</evidence>
<reference evidence="2 3" key="1">
    <citation type="submission" date="2016-10" db="EMBL/GenBank/DDBJ databases">
        <authorList>
            <person name="de Groot N.N."/>
        </authorList>
    </citation>
    <scope>NUCLEOTIDE SEQUENCE [LARGE SCALE GENOMIC DNA]</scope>
    <source>
        <strain evidence="2 3">DSM 25232</strain>
    </source>
</reference>
<feature type="domain" description="ApeI dehydratase-like" evidence="1">
    <location>
        <begin position="19"/>
        <end position="92"/>
    </location>
</feature>
<gene>
    <name evidence="2" type="ORF">SAMN04487910_0146</name>
</gene>
<dbReference type="SUPFAM" id="SSF54637">
    <property type="entry name" value="Thioesterase/thiol ester dehydrase-isomerase"/>
    <property type="match status" value="1"/>
</dbReference>
<dbReference type="Gene3D" id="3.10.129.10">
    <property type="entry name" value="Hotdog Thioesterase"/>
    <property type="match status" value="1"/>
</dbReference>
<keyword evidence="3" id="KW-1185">Reference proteome</keyword>
<dbReference type="EMBL" id="FOAB01000001">
    <property type="protein sequence ID" value="SEK27816.1"/>
    <property type="molecule type" value="Genomic_DNA"/>
</dbReference>
<dbReference type="STRING" id="1038014.SAMN04487910_0146"/>
<name>A0A1H7FP01_AQUAM</name>
<dbReference type="OrthoDB" id="9772788at2"/>
<proteinExistence type="predicted"/>
<dbReference type="Pfam" id="PF22818">
    <property type="entry name" value="ApeI-like"/>
    <property type="match status" value="1"/>
</dbReference>
<dbReference type="InterPro" id="IPR054545">
    <property type="entry name" value="ApeI-like"/>
</dbReference>
<evidence type="ECO:0000313" key="2">
    <source>
        <dbReference type="EMBL" id="SEK27816.1"/>
    </source>
</evidence>
<dbReference type="GO" id="GO:0016829">
    <property type="term" value="F:lyase activity"/>
    <property type="evidence" value="ECO:0007669"/>
    <property type="project" value="UniProtKB-KW"/>
</dbReference>